<evidence type="ECO:0000256" key="1">
    <source>
        <dbReference type="SAM" id="MobiDB-lite"/>
    </source>
</evidence>
<feature type="domain" description="DUF374" evidence="2">
    <location>
        <begin position="66"/>
        <end position="136"/>
    </location>
</feature>
<proteinExistence type="predicted"/>
<feature type="region of interest" description="Disordered" evidence="1">
    <location>
        <begin position="230"/>
        <end position="249"/>
    </location>
</feature>
<dbReference type="AlphaFoldDB" id="A0A9W6IUZ9"/>
<keyword evidence="5" id="KW-1185">Reference proteome</keyword>
<evidence type="ECO:0000259" key="2">
    <source>
        <dbReference type="Pfam" id="PF04028"/>
    </source>
</evidence>
<dbReference type="EMBL" id="JAFBCY010000001">
    <property type="protein sequence ID" value="MBM7850813.1"/>
    <property type="molecule type" value="Genomic_DNA"/>
</dbReference>
<dbReference type="RefSeq" id="WP_204949189.1">
    <property type="nucleotide sequence ID" value="NZ_BSFF01000002.1"/>
</dbReference>
<dbReference type="EMBL" id="BSFF01000002">
    <property type="protein sequence ID" value="GLK56107.1"/>
    <property type="molecule type" value="Genomic_DNA"/>
</dbReference>
<dbReference type="Proteomes" id="UP000758856">
    <property type="component" value="Unassembled WGS sequence"/>
</dbReference>
<evidence type="ECO:0000313" key="4">
    <source>
        <dbReference type="EMBL" id="MBM7850813.1"/>
    </source>
</evidence>
<dbReference type="InterPro" id="IPR007172">
    <property type="entry name" value="DUF374"/>
</dbReference>
<name>A0A9W6IUZ9_9HYPH</name>
<accession>A0A9W6IUZ9</accession>
<reference evidence="3" key="3">
    <citation type="submission" date="2023-01" db="EMBL/GenBank/DDBJ databases">
        <authorList>
            <person name="Sun Q."/>
            <person name="Evtushenko L."/>
        </authorList>
    </citation>
    <scope>NUCLEOTIDE SEQUENCE</scope>
    <source>
        <strain evidence="3">VKM B-1606</strain>
    </source>
</reference>
<reference evidence="3" key="1">
    <citation type="journal article" date="2014" name="Int. J. Syst. Evol. Microbiol.">
        <title>Complete genome sequence of Corynebacterium casei LMG S-19264T (=DSM 44701T), isolated from a smear-ripened cheese.</title>
        <authorList>
            <consortium name="US DOE Joint Genome Institute (JGI-PGF)"/>
            <person name="Walter F."/>
            <person name="Albersmeier A."/>
            <person name="Kalinowski J."/>
            <person name="Ruckert C."/>
        </authorList>
    </citation>
    <scope>NUCLEOTIDE SEQUENCE</scope>
    <source>
        <strain evidence="3">VKM B-1606</strain>
    </source>
</reference>
<protein>
    <submittedName>
        <fullName evidence="4">Lysophospholipid acyltransferase (LPLAT)-like uncharacterized protein</fullName>
    </submittedName>
</protein>
<evidence type="ECO:0000313" key="5">
    <source>
        <dbReference type="Proteomes" id="UP000758856"/>
    </source>
</evidence>
<sequence length="249" mass="26162">MLKSLGRSAAAQGAAGRLLAGYIRLVRATNRWTFEPADFQDQLVPHLPAIVALWHGQHLMVPAMKRDDMPARTLASRHVDGGINAIACAAFGIGAVRGSGGEGRKALKRGGARALREMLEALKAGDSMVFTADVPKVAGVAGEGVALLAKLSGRPIFPFAVATSRSKTLSTWDKAELNLPFGRGAVVLGEPIHVAPDADAEALEAARRAVGDGLDRAHARAYALVGRRWGRPHAGPEADTNGAHVWPPT</sequence>
<dbReference type="Pfam" id="PF04028">
    <property type="entry name" value="DUF374"/>
    <property type="match status" value="1"/>
</dbReference>
<organism evidence="3 6">
    <name type="scientific">Methylopila capsulata</name>
    <dbReference type="NCBI Taxonomy" id="61654"/>
    <lineage>
        <taxon>Bacteria</taxon>
        <taxon>Pseudomonadati</taxon>
        <taxon>Pseudomonadota</taxon>
        <taxon>Alphaproteobacteria</taxon>
        <taxon>Hyphomicrobiales</taxon>
        <taxon>Methylopilaceae</taxon>
        <taxon>Methylopila</taxon>
    </lineage>
</organism>
<evidence type="ECO:0000313" key="6">
    <source>
        <dbReference type="Proteomes" id="UP001143400"/>
    </source>
</evidence>
<dbReference type="Proteomes" id="UP001143400">
    <property type="component" value="Unassembled WGS sequence"/>
</dbReference>
<evidence type="ECO:0000313" key="3">
    <source>
        <dbReference type="EMBL" id="GLK56107.1"/>
    </source>
</evidence>
<dbReference type="CDD" id="cd07983">
    <property type="entry name" value="LPLAT_DUF374-like"/>
    <property type="match status" value="1"/>
</dbReference>
<reference evidence="4 5" key="2">
    <citation type="submission" date="2021-01" db="EMBL/GenBank/DDBJ databases">
        <title>Genomic Encyclopedia of Type Strains, Phase IV (KMG-IV): sequencing the most valuable type-strain genomes for metagenomic binning, comparative biology and taxonomic classification.</title>
        <authorList>
            <person name="Goeker M."/>
        </authorList>
    </citation>
    <scope>NUCLEOTIDE SEQUENCE [LARGE SCALE GENOMIC DNA]</scope>
    <source>
        <strain evidence="4 5">DSM 6130</strain>
    </source>
</reference>
<gene>
    <name evidence="3" type="ORF">GCM10008170_21260</name>
    <name evidence="4" type="ORF">JOD31_001025</name>
</gene>
<comment type="caution">
    <text evidence="3">The sequence shown here is derived from an EMBL/GenBank/DDBJ whole genome shotgun (WGS) entry which is preliminary data.</text>
</comment>